<feature type="domain" description="Flagellar hook-associated protein 2 N-terminal" evidence="6">
    <location>
        <begin position="8"/>
        <end position="101"/>
    </location>
</feature>
<dbReference type="GO" id="GO:0071973">
    <property type="term" value="P:bacterial-type flagellum-dependent cell motility"/>
    <property type="evidence" value="ECO:0007669"/>
    <property type="project" value="TreeGrafter"/>
</dbReference>
<keyword evidence="4 5" id="KW-0975">Bacterial flagellum</keyword>
<dbReference type="Pfam" id="PF07195">
    <property type="entry name" value="FliD_C"/>
    <property type="match status" value="1"/>
</dbReference>
<dbReference type="GO" id="GO:0009424">
    <property type="term" value="C:bacterial-type flagellum hook"/>
    <property type="evidence" value="ECO:0007669"/>
    <property type="project" value="UniProtKB-UniRule"/>
</dbReference>
<dbReference type="InterPro" id="IPR040026">
    <property type="entry name" value="FliD"/>
</dbReference>
<proteinExistence type="inferred from homology"/>
<feature type="domain" description="Flagellar hook-associated protein 2 C-terminal" evidence="7">
    <location>
        <begin position="318"/>
        <end position="576"/>
    </location>
</feature>
<dbReference type="InterPro" id="IPR003481">
    <property type="entry name" value="FliD_N"/>
</dbReference>
<comment type="similarity">
    <text evidence="1 5">Belongs to the FliD family.</text>
</comment>
<name>A0A5D4T2G6_9BACI</name>
<reference evidence="8 9" key="1">
    <citation type="submission" date="2019-08" db="EMBL/GenBank/DDBJ databases">
        <title>Bacillus genomes from the desert of Cuatro Cienegas, Coahuila.</title>
        <authorList>
            <person name="Olmedo-Alvarez G."/>
        </authorList>
    </citation>
    <scope>NUCLEOTIDE SEQUENCE [LARGE SCALE GENOMIC DNA]</scope>
    <source>
        <strain evidence="8 9">CH28_1T</strain>
    </source>
</reference>
<comment type="function">
    <text evidence="5">Required for morphogenesis and for the elongation of the flagellar filament by facilitating polymerization of the flagellin monomers at the tip of growing filament. Forms a capping structure, which prevents flagellin subunits (transported through the central channel of the flagellum) from leaking out without polymerization at the distal end.</text>
</comment>
<dbReference type="InterPro" id="IPR010809">
    <property type="entry name" value="FliD_C"/>
</dbReference>
<comment type="caution">
    <text evidence="8">The sequence shown here is derived from an EMBL/GenBank/DDBJ whole genome shotgun (WGS) entry which is preliminary data.</text>
</comment>
<gene>
    <name evidence="8" type="ORF">FZC76_06595</name>
</gene>
<evidence type="ECO:0000259" key="7">
    <source>
        <dbReference type="Pfam" id="PF07195"/>
    </source>
</evidence>
<dbReference type="Pfam" id="PF02465">
    <property type="entry name" value="FliD_N"/>
    <property type="match status" value="1"/>
</dbReference>
<evidence type="ECO:0000256" key="1">
    <source>
        <dbReference type="ARBA" id="ARBA00009764"/>
    </source>
</evidence>
<dbReference type="OrthoDB" id="9776025at2"/>
<keyword evidence="8" id="KW-0969">Cilium</keyword>
<dbReference type="PANTHER" id="PTHR30288">
    <property type="entry name" value="FLAGELLAR CAP/ASSEMBLY PROTEIN FLID"/>
    <property type="match status" value="1"/>
</dbReference>
<keyword evidence="8" id="KW-0966">Cell projection</keyword>
<dbReference type="PANTHER" id="PTHR30288:SF0">
    <property type="entry name" value="FLAGELLAR HOOK-ASSOCIATED PROTEIN 2"/>
    <property type="match status" value="1"/>
</dbReference>
<dbReference type="GO" id="GO:0005576">
    <property type="term" value="C:extracellular region"/>
    <property type="evidence" value="ECO:0007669"/>
    <property type="project" value="UniProtKB-SubCell"/>
</dbReference>
<evidence type="ECO:0000256" key="4">
    <source>
        <dbReference type="ARBA" id="ARBA00023143"/>
    </source>
</evidence>
<comment type="subunit">
    <text evidence="2 5">Homopentamer.</text>
</comment>
<dbReference type="GO" id="GO:0009421">
    <property type="term" value="C:bacterial-type flagellum filament cap"/>
    <property type="evidence" value="ECO:0007669"/>
    <property type="project" value="InterPro"/>
</dbReference>
<organism evidence="8 9">
    <name type="scientific">Sutcliffiella horikoshii</name>
    <dbReference type="NCBI Taxonomy" id="79883"/>
    <lineage>
        <taxon>Bacteria</taxon>
        <taxon>Bacillati</taxon>
        <taxon>Bacillota</taxon>
        <taxon>Bacilli</taxon>
        <taxon>Bacillales</taxon>
        <taxon>Bacillaceae</taxon>
        <taxon>Sutcliffiella</taxon>
    </lineage>
</organism>
<keyword evidence="8" id="KW-0282">Flagellum</keyword>
<protein>
    <recommendedName>
        <fullName evidence="5">Flagellar hook-associated protein 2</fullName>
        <shortName evidence="5">HAP2</shortName>
    </recommendedName>
    <alternativeName>
        <fullName evidence="5">Flagellar cap protein</fullName>
    </alternativeName>
</protein>
<sequence>MRLTGFQSGLDINQMVSDLMKAQRMPMNKLTQQKQLLEWKRDDYRETNRLLNDFRNLSFDMTLQRTYSQKTVTSTNDKVSATASSSASNVSYTLSDVQIAKVATNSSTSSAMKDSNTKLDVTTSIWEQRDKFGSFQTKTVTDAAVANGESTFTLGGKVDGSSLDTITVRMADGSTLVDYEIITSSVGDIVGNQVYLNEETGEFTFASAFTEDVTVDPINVAAFDFEFKITTYNQAGEAVPQVFSFNGDQTMSDIVNEINNSDLGLTAFYDEFKGGLVVAKREAGSFNPSATGKEIEFEGDFLTGVMNLDQSTETGGTPATVTINGVVTERNSNTFTINGVTFTLKEDMPGQSAVINVANDTDQTFDAVKNYITKYNELIEKINEKTGEPVYREYKPLSDEEKEALSEKQIEQWEEKARSGLLRNDSILTSGLGKMRSALYESVSGLTGQYDQLAQLGITTSSNYRDKGKLIIDEDKLKAAIANDPNSVMQMFTSNGENGSDLGIARKLRDAAESTIKGIEVRAGNATRTAQQFTIGRELLNVDQRISAFERRMQTVEDRYWRQFTAMEKAIGQSNQQSTQLMSQFFSG</sequence>
<evidence type="ECO:0000256" key="3">
    <source>
        <dbReference type="ARBA" id="ARBA00023054"/>
    </source>
</evidence>
<accession>A0A5D4T2G6</accession>
<keyword evidence="5" id="KW-0964">Secreted</keyword>
<dbReference type="Proteomes" id="UP000322524">
    <property type="component" value="Unassembled WGS sequence"/>
</dbReference>
<dbReference type="EMBL" id="VTEV01000002">
    <property type="protein sequence ID" value="TYS69890.1"/>
    <property type="molecule type" value="Genomic_DNA"/>
</dbReference>
<keyword evidence="3" id="KW-0175">Coiled coil</keyword>
<comment type="subcellular location">
    <subcellularLocation>
        <location evidence="5">Secreted</location>
    </subcellularLocation>
    <subcellularLocation>
        <location evidence="5">Bacterial flagellum</location>
    </subcellularLocation>
</comment>
<evidence type="ECO:0000256" key="2">
    <source>
        <dbReference type="ARBA" id="ARBA00011255"/>
    </source>
</evidence>
<evidence type="ECO:0000313" key="9">
    <source>
        <dbReference type="Proteomes" id="UP000322524"/>
    </source>
</evidence>
<dbReference type="RefSeq" id="WP_148987451.1">
    <property type="nucleotide sequence ID" value="NZ_VTEV01000002.1"/>
</dbReference>
<evidence type="ECO:0000313" key="8">
    <source>
        <dbReference type="EMBL" id="TYS69890.1"/>
    </source>
</evidence>
<evidence type="ECO:0000256" key="5">
    <source>
        <dbReference type="RuleBase" id="RU362066"/>
    </source>
</evidence>
<evidence type="ECO:0000259" key="6">
    <source>
        <dbReference type="Pfam" id="PF02465"/>
    </source>
</evidence>
<dbReference type="GO" id="GO:0007155">
    <property type="term" value="P:cell adhesion"/>
    <property type="evidence" value="ECO:0007669"/>
    <property type="project" value="InterPro"/>
</dbReference>
<dbReference type="AlphaFoldDB" id="A0A5D4T2G6"/>